<evidence type="ECO:0000256" key="13">
    <source>
        <dbReference type="SAM" id="Phobius"/>
    </source>
</evidence>
<keyword evidence="16" id="KW-1185">Reference proteome</keyword>
<keyword evidence="8" id="KW-0418">Kinase</keyword>
<evidence type="ECO:0000256" key="10">
    <source>
        <dbReference type="ARBA" id="ARBA00022989"/>
    </source>
</evidence>
<feature type="domain" description="Protein kinase" evidence="14">
    <location>
        <begin position="260"/>
        <end position="588"/>
    </location>
</feature>
<feature type="binding site" evidence="12">
    <location>
        <position position="813"/>
    </location>
    <ligand>
        <name>ATP</name>
        <dbReference type="ChEBI" id="CHEBI:30616"/>
    </ligand>
</feature>
<keyword evidence="11 13" id="KW-0472">Membrane</keyword>
<dbReference type="SUPFAM" id="SSF56112">
    <property type="entry name" value="Protein kinase-like (PK-like)"/>
    <property type="match status" value="2"/>
</dbReference>
<keyword evidence="10 13" id="KW-1133">Transmembrane helix</keyword>
<organism evidence="15 16">
    <name type="scientific">Xanthoceras sorbifolium</name>
    <dbReference type="NCBI Taxonomy" id="99658"/>
    <lineage>
        <taxon>Eukaryota</taxon>
        <taxon>Viridiplantae</taxon>
        <taxon>Streptophyta</taxon>
        <taxon>Embryophyta</taxon>
        <taxon>Tracheophyta</taxon>
        <taxon>Spermatophyta</taxon>
        <taxon>Magnoliopsida</taxon>
        <taxon>eudicotyledons</taxon>
        <taxon>Gunneridae</taxon>
        <taxon>Pentapetalae</taxon>
        <taxon>rosids</taxon>
        <taxon>malvids</taxon>
        <taxon>Sapindales</taxon>
        <taxon>Sapindaceae</taxon>
        <taxon>Xanthoceroideae</taxon>
        <taxon>Xanthoceras</taxon>
    </lineage>
</organism>
<dbReference type="PANTHER" id="PTHR27008:SF592">
    <property type="entry name" value="LEUCINE-RICH REPEAT RECEPTOR-LIKE PROTEIN KINASE FAMILY PROTEIN-RELATED"/>
    <property type="match status" value="1"/>
</dbReference>
<dbReference type="PROSITE" id="PS50011">
    <property type="entry name" value="PROTEIN_KINASE_DOM"/>
    <property type="match status" value="2"/>
</dbReference>
<evidence type="ECO:0000313" key="16">
    <source>
        <dbReference type="Proteomes" id="UP000827721"/>
    </source>
</evidence>
<keyword evidence="5 13" id="KW-0812">Transmembrane</keyword>
<dbReference type="InterPro" id="IPR000719">
    <property type="entry name" value="Prot_kinase_dom"/>
</dbReference>
<keyword evidence="2" id="KW-0723">Serine/threonine-protein kinase</keyword>
<evidence type="ECO:0000256" key="11">
    <source>
        <dbReference type="ARBA" id="ARBA00023136"/>
    </source>
</evidence>
<dbReference type="InterPro" id="IPR003591">
    <property type="entry name" value="Leu-rich_rpt_typical-subtyp"/>
</dbReference>
<dbReference type="InterPro" id="IPR017441">
    <property type="entry name" value="Protein_kinase_ATP_BS"/>
</dbReference>
<reference evidence="15 16" key="1">
    <citation type="submission" date="2021-02" db="EMBL/GenBank/DDBJ databases">
        <title>Plant Genome Project.</title>
        <authorList>
            <person name="Zhang R.-G."/>
        </authorList>
    </citation>
    <scope>NUCLEOTIDE SEQUENCE [LARGE SCALE GENOMIC DNA]</scope>
    <source>
        <tissue evidence="15">Leaves</tissue>
    </source>
</reference>
<dbReference type="InterPro" id="IPR001245">
    <property type="entry name" value="Ser-Thr/Tyr_kinase_cat_dom"/>
</dbReference>
<keyword evidence="3" id="KW-0433">Leucine-rich repeat</keyword>
<dbReference type="Pfam" id="PF00560">
    <property type="entry name" value="LRR_1"/>
    <property type="match status" value="4"/>
</dbReference>
<dbReference type="Proteomes" id="UP000827721">
    <property type="component" value="Unassembled WGS sequence"/>
</dbReference>
<name>A0ABQ8H7L8_9ROSI</name>
<evidence type="ECO:0000256" key="5">
    <source>
        <dbReference type="ARBA" id="ARBA00022692"/>
    </source>
</evidence>
<dbReference type="Pfam" id="PF07714">
    <property type="entry name" value="PK_Tyr_Ser-Thr"/>
    <property type="match status" value="2"/>
</dbReference>
<feature type="transmembrane region" description="Helical" evidence="13">
    <location>
        <begin position="730"/>
        <end position="750"/>
    </location>
</feature>
<dbReference type="Gene3D" id="3.30.200.20">
    <property type="entry name" value="Phosphorylase Kinase, domain 1"/>
    <property type="match status" value="2"/>
</dbReference>
<evidence type="ECO:0000256" key="7">
    <source>
        <dbReference type="ARBA" id="ARBA00022741"/>
    </source>
</evidence>
<proteinExistence type="predicted"/>
<keyword evidence="4" id="KW-0808">Transferase</keyword>
<keyword evidence="7 12" id="KW-0547">Nucleotide-binding</keyword>
<evidence type="ECO:0000256" key="4">
    <source>
        <dbReference type="ARBA" id="ARBA00022679"/>
    </source>
</evidence>
<evidence type="ECO:0000256" key="9">
    <source>
        <dbReference type="ARBA" id="ARBA00022840"/>
    </source>
</evidence>
<evidence type="ECO:0000256" key="12">
    <source>
        <dbReference type="PROSITE-ProRule" id="PRU10141"/>
    </source>
</evidence>
<dbReference type="SMART" id="SM00369">
    <property type="entry name" value="LRR_TYP"/>
    <property type="match status" value="6"/>
</dbReference>
<dbReference type="Gene3D" id="3.80.10.10">
    <property type="entry name" value="Ribonuclease Inhibitor"/>
    <property type="match status" value="4"/>
</dbReference>
<dbReference type="InterPro" id="IPR032675">
    <property type="entry name" value="LRR_dom_sf"/>
</dbReference>
<keyword evidence="9 12" id="KW-0067">ATP-binding</keyword>
<dbReference type="EMBL" id="JAFEMO010000013">
    <property type="protein sequence ID" value="KAH7549908.1"/>
    <property type="molecule type" value="Genomic_DNA"/>
</dbReference>
<keyword evidence="6" id="KW-0677">Repeat</keyword>
<evidence type="ECO:0000259" key="14">
    <source>
        <dbReference type="PROSITE" id="PS50011"/>
    </source>
</evidence>
<evidence type="ECO:0000313" key="15">
    <source>
        <dbReference type="EMBL" id="KAH7549908.1"/>
    </source>
</evidence>
<dbReference type="InterPro" id="IPR001611">
    <property type="entry name" value="Leu-rich_rpt"/>
</dbReference>
<dbReference type="SUPFAM" id="SSF52058">
    <property type="entry name" value="L domain-like"/>
    <property type="match status" value="2"/>
</dbReference>
<dbReference type="SMART" id="SM00220">
    <property type="entry name" value="S_TKc"/>
    <property type="match status" value="2"/>
</dbReference>
<dbReference type="InterPro" id="IPR051809">
    <property type="entry name" value="Plant_receptor-like_S/T_kinase"/>
</dbReference>
<gene>
    <name evidence="15" type="ORF">JRO89_XS13G0103600</name>
</gene>
<sequence length="1100" mass="121253">MQWTGVSCGHRQGRVSKLDLSNQNVGGRLSPFIGNLSFLRIINLEGNNFFGEIPPEIGRLFRLETLQLSNNSFSGMIPNNLSCCSNLMHFWADYNNLVGEIPAQIEHLSKLETLVIGDNHLTGKLPASVGNLSALQSVYLQGNGLSGNIPDTLGQLGSLLHLNFNRNKLYGMVPTSIFNISSLESISLLSNRFNGSLPLNIGYNLPNLEKFIIAQNNFTGSLPESLSNASKLVQLVLAENHFSGKVSIDFSGIKNLTLLNLGINNLGNGAANDLEFITSLTNCSKLEKIAETSGAAVEVDSVGDKPVVKVINLQQKGASKSFMAECEALKNIRHRNLIKIITLCSSIDSKGDDFKALVYEYMQNGSLEEWMHQDRDQLNMSNLSLIQRLNIAIDVASAMEYLHHFCQPPIIHGDLKPSNVLLDHDMVAHVGDFGLAKFLSDRPLDIDLVTKSSSIGIKGTVVPQYGMCSEVSILGDVYSFGILLLEMFTRRRPTDSMFSDGLTLHEFSEMAFPERLMEIVEHSMLLEAGAGNSNVATFARHEEGRDRIEECLAAVLRIGILCSVDSPAKRMEMTEAVAKLCAVREKLLNLASKNRGGLYIYISKNRFYGEIPATLGSCTSLEDLDIQGNSFSGSIPSSLSSLRSIKKLDLSFNNLSGQIPKYLENLSFLEYLNLSYNHFEGEVPTQGVFNNTTIIFLRGNEKLCGGVTELHLPACHSKGSNKSKIKLLKVVIPIIVSCLVLSSCFLIIFARRRKSANKSSRMLHMEEQFPMITYAELSKATNEFSSSHMIGQGSHGFVYRGVLGANKMLVAVKVINLQQKGASKSFMAECEALRNIRHRNLIKIITLCSSLDFKGADFKALFFQYMENGSLEEWLHHNKDELDMSNLSLVQRLDIAIDVASTIEYLHHHCQPPIIHGDLKPSNILLDHDMVAHVGDFGLAKFKSDHHHNTALETQTSSIGIKGTIGYVAPEYGMGSQPSMPGDVHSFGILLLEMFTGRRPTDSLFINGLTLHEFASMAFPERVMEIVDASLLLEVRASNNRVDNFARFGEGKVKIEECLAAVVRIGVLCSMKSPAERLDMTNVVAKLCSARGNFLSSINL</sequence>
<evidence type="ECO:0000256" key="3">
    <source>
        <dbReference type="ARBA" id="ARBA00022614"/>
    </source>
</evidence>
<dbReference type="PANTHER" id="PTHR27008">
    <property type="entry name" value="OS04G0122200 PROTEIN"/>
    <property type="match status" value="1"/>
</dbReference>
<comment type="caution">
    <text evidence="15">The sequence shown here is derived from an EMBL/GenBank/DDBJ whole genome shotgun (WGS) entry which is preliminary data.</text>
</comment>
<evidence type="ECO:0000256" key="6">
    <source>
        <dbReference type="ARBA" id="ARBA00022737"/>
    </source>
</evidence>
<dbReference type="InterPro" id="IPR011009">
    <property type="entry name" value="Kinase-like_dom_sf"/>
</dbReference>
<evidence type="ECO:0000256" key="1">
    <source>
        <dbReference type="ARBA" id="ARBA00004370"/>
    </source>
</evidence>
<dbReference type="InterPro" id="IPR008271">
    <property type="entry name" value="Ser/Thr_kinase_AS"/>
</dbReference>
<feature type="domain" description="Protein kinase" evidence="14">
    <location>
        <begin position="784"/>
        <end position="1095"/>
    </location>
</feature>
<dbReference type="Gene3D" id="1.10.510.10">
    <property type="entry name" value="Transferase(Phosphotransferase) domain 1"/>
    <property type="match status" value="2"/>
</dbReference>
<dbReference type="PROSITE" id="PS00107">
    <property type="entry name" value="PROTEIN_KINASE_ATP"/>
    <property type="match status" value="1"/>
</dbReference>
<dbReference type="Pfam" id="PF13855">
    <property type="entry name" value="LRR_8"/>
    <property type="match status" value="1"/>
</dbReference>
<accession>A0ABQ8H7L8</accession>
<evidence type="ECO:0000256" key="8">
    <source>
        <dbReference type="ARBA" id="ARBA00022777"/>
    </source>
</evidence>
<dbReference type="PROSITE" id="PS00108">
    <property type="entry name" value="PROTEIN_KINASE_ST"/>
    <property type="match status" value="2"/>
</dbReference>
<protein>
    <recommendedName>
        <fullName evidence="14">Protein kinase domain-containing protein</fullName>
    </recommendedName>
</protein>
<comment type="subcellular location">
    <subcellularLocation>
        <location evidence="1">Membrane</location>
    </subcellularLocation>
</comment>
<evidence type="ECO:0000256" key="2">
    <source>
        <dbReference type="ARBA" id="ARBA00022527"/>
    </source>
</evidence>